<dbReference type="PANTHER" id="PTHR48111">
    <property type="entry name" value="REGULATOR OF RPOS"/>
    <property type="match status" value="1"/>
</dbReference>
<feature type="DNA-binding region" description="OmpR/PhoB-type" evidence="6">
    <location>
        <begin position="110"/>
        <end position="208"/>
    </location>
</feature>
<dbReference type="Gene3D" id="1.10.10.10">
    <property type="entry name" value="Winged helix-like DNA-binding domain superfamily/Winged helix DNA-binding domain"/>
    <property type="match status" value="1"/>
</dbReference>
<dbReference type="Proteomes" id="UP001596977">
    <property type="component" value="Unassembled WGS sequence"/>
</dbReference>
<keyword evidence="5" id="KW-0804">Transcription</keyword>
<evidence type="ECO:0000313" key="8">
    <source>
        <dbReference type="EMBL" id="MFD0945120.1"/>
    </source>
</evidence>
<proteinExistence type="predicted"/>
<dbReference type="InterPro" id="IPR039420">
    <property type="entry name" value="WalR-like"/>
</dbReference>
<dbReference type="SUPFAM" id="SSF46894">
    <property type="entry name" value="C-terminal effector domain of the bipartite response regulators"/>
    <property type="match status" value="1"/>
</dbReference>
<dbReference type="Gene3D" id="6.10.250.690">
    <property type="match status" value="1"/>
</dbReference>
<comment type="caution">
    <text evidence="8">The sequence shown here is derived from an EMBL/GenBank/DDBJ whole genome shotgun (WGS) entry which is preliminary data.</text>
</comment>
<dbReference type="PANTHER" id="PTHR48111:SF1">
    <property type="entry name" value="TWO-COMPONENT RESPONSE REGULATOR ORR33"/>
    <property type="match status" value="1"/>
</dbReference>
<evidence type="ECO:0000256" key="3">
    <source>
        <dbReference type="ARBA" id="ARBA00023015"/>
    </source>
</evidence>
<evidence type="ECO:0000256" key="6">
    <source>
        <dbReference type="PROSITE-ProRule" id="PRU01091"/>
    </source>
</evidence>
<dbReference type="RefSeq" id="WP_264942621.1">
    <property type="nucleotide sequence ID" value="NZ_JAPDRA010000001.1"/>
</dbReference>
<dbReference type="SMART" id="SM00862">
    <property type="entry name" value="Trans_reg_C"/>
    <property type="match status" value="1"/>
</dbReference>
<dbReference type="EMBL" id="JBHTJG010000001">
    <property type="protein sequence ID" value="MFD0945120.1"/>
    <property type="molecule type" value="Genomic_DNA"/>
</dbReference>
<dbReference type="CDD" id="cd00383">
    <property type="entry name" value="trans_reg_C"/>
    <property type="match status" value="1"/>
</dbReference>
<evidence type="ECO:0000259" key="7">
    <source>
        <dbReference type="PROSITE" id="PS51755"/>
    </source>
</evidence>
<dbReference type="Pfam" id="PF00486">
    <property type="entry name" value="Trans_reg_C"/>
    <property type="match status" value="1"/>
</dbReference>
<name>A0ABW3H469_9SPHN</name>
<dbReference type="SUPFAM" id="SSF52172">
    <property type="entry name" value="CheY-like"/>
    <property type="match status" value="1"/>
</dbReference>
<dbReference type="InterPro" id="IPR001867">
    <property type="entry name" value="OmpR/PhoB-type_DNA-bd"/>
</dbReference>
<sequence length="218" mass="23646">MTGIVACALVMPRLAEAARARGLRLVPMTADRPHPRARVAVMGCDDDPRARLTQVRATGWRRPLLLVLPRGGCVTRALDAGADDAVARPVSAEEIAARIAARLRAGAEPGAPLQIGDLAIDTVERRVTRGGRAVPLLPREYQLLLYLARNAGRCVGRDELLEAVWGLRFDPGTNVVTVHVSRLRARIDRGFPVPLIETEKGRGYRLSPDQGISWTSAT</sequence>
<dbReference type="InterPro" id="IPR011006">
    <property type="entry name" value="CheY-like_superfamily"/>
</dbReference>
<keyword evidence="4 6" id="KW-0238">DNA-binding</keyword>
<keyword evidence="2" id="KW-0902">Two-component regulatory system</keyword>
<feature type="domain" description="OmpR/PhoB-type" evidence="7">
    <location>
        <begin position="110"/>
        <end position="208"/>
    </location>
</feature>
<evidence type="ECO:0000256" key="2">
    <source>
        <dbReference type="ARBA" id="ARBA00023012"/>
    </source>
</evidence>
<keyword evidence="1" id="KW-0597">Phosphoprotein</keyword>
<reference evidence="9" key="1">
    <citation type="journal article" date="2019" name="Int. J. Syst. Evol. Microbiol.">
        <title>The Global Catalogue of Microorganisms (GCM) 10K type strain sequencing project: providing services to taxonomists for standard genome sequencing and annotation.</title>
        <authorList>
            <consortium name="The Broad Institute Genomics Platform"/>
            <consortium name="The Broad Institute Genome Sequencing Center for Infectious Disease"/>
            <person name="Wu L."/>
            <person name="Ma J."/>
        </authorList>
    </citation>
    <scope>NUCLEOTIDE SEQUENCE [LARGE SCALE GENOMIC DNA]</scope>
    <source>
        <strain evidence="9">CCUG 62982</strain>
    </source>
</reference>
<evidence type="ECO:0000256" key="4">
    <source>
        <dbReference type="ARBA" id="ARBA00023125"/>
    </source>
</evidence>
<evidence type="ECO:0000256" key="5">
    <source>
        <dbReference type="ARBA" id="ARBA00023163"/>
    </source>
</evidence>
<evidence type="ECO:0000313" key="9">
    <source>
        <dbReference type="Proteomes" id="UP001596977"/>
    </source>
</evidence>
<accession>A0ABW3H469</accession>
<keyword evidence="9" id="KW-1185">Reference proteome</keyword>
<dbReference type="InterPro" id="IPR016032">
    <property type="entry name" value="Sig_transdc_resp-reg_C-effctor"/>
</dbReference>
<gene>
    <name evidence="8" type="ORF">ACFQ1E_02085</name>
</gene>
<evidence type="ECO:0000256" key="1">
    <source>
        <dbReference type="ARBA" id="ARBA00022553"/>
    </source>
</evidence>
<keyword evidence="3" id="KW-0805">Transcription regulation</keyword>
<organism evidence="8 9">
    <name type="scientific">Sphingomonas canadensis</name>
    <dbReference type="NCBI Taxonomy" id="1219257"/>
    <lineage>
        <taxon>Bacteria</taxon>
        <taxon>Pseudomonadati</taxon>
        <taxon>Pseudomonadota</taxon>
        <taxon>Alphaproteobacteria</taxon>
        <taxon>Sphingomonadales</taxon>
        <taxon>Sphingomonadaceae</taxon>
        <taxon>Sphingomonas</taxon>
    </lineage>
</organism>
<dbReference type="InterPro" id="IPR036388">
    <property type="entry name" value="WH-like_DNA-bd_sf"/>
</dbReference>
<protein>
    <submittedName>
        <fullName evidence="8">Winged helix-turn-helix domain-containing protein</fullName>
    </submittedName>
</protein>
<dbReference type="PROSITE" id="PS51755">
    <property type="entry name" value="OMPR_PHOB"/>
    <property type="match status" value="1"/>
</dbReference>